<gene>
    <name evidence="4" type="ORF">THAOC_32307</name>
</gene>
<evidence type="ECO:0000256" key="1">
    <source>
        <dbReference type="ARBA" id="ARBA00010271"/>
    </source>
</evidence>
<protein>
    <recommendedName>
        <fullName evidence="3">Exostosin GT47 domain-containing protein</fullName>
    </recommendedName>
</protein>
<dbReference type="PANTHER" id="PTHR11062:SF73">
    <property type="entry name" value="EXOSTOSIN-LIKE 3"/>
    <property type="match status" value="1"/>
</dbReference>
<name>K0RIV9_THAOC</name>
<dbReference type="eggNOG" id="KOG1021">
    <property type="taxonomic scope" value="Eukaryota"/>
</dbReference>
<dbReference type="AlphaFoldDB" id="K0RIV9"/>
<dbReference type="Pfam" id="PF03016">
    <property type="entry name" value="Exostosin_GT47"/>
    <property type="match status" value="1"/>
</dbReference>
<evidence type="ECO:0000313" key="4">
    <source>
        <dbReference type="EMBL" id="EJK48861.1"/>
    </source>
</evidence>
<comment type="similarity">
    <text evidence="1">Belongs to the glycosyltransferase 47 family.</text>
</comment>
<evidence type="ECO:0000256" key="2">
    <source>
        <dbReference type="SAM" id="Phobius"/>
    </source>
</evidence>
<dbReference type="Proteomes" id="UP000266841">
    <property type="component" value="Unassembled WGS sequence"/>
</dbReference>
<proteinExistence type="inferred from homology"/>
<keyword evidence="2" id="KW-0472">Membrane</keyword>
<dbReference type="PANTHER" id="PTHR11062">
    <property type="entry name" value="EXOSTOSIN HEPARAN SULFATE GLYCOSYLTRANSFERASE -RELATED"/>
    <property type="match status" value="1"/>
</dbReference>
<organism evidence="4 5">
    <name type="scientific">Thalassiosira oceanica</name>
    <name type="common">Marine diatom</name>
    <dbReference type="NCBI Taxonomy" id="159749"/>
    <lineage>
        <taxon>Eukaryota</taxon>
        <taxon>Sar</taxon>
        <taxon>Stramenopiles</taxon>
        <taxon>Ochrophyta</taxon>
        <taxon>Bacillariophyta</taxon>
        <taxon>Coscinodiscophyceae</taxon>
        <taxon>Thalassiosirophycidae</taxon>
        <taxon>Thalassiosirales</taxon>
        <taxon>Thalassiosiraceae</taxon>
        <taxon>Thalassiosira</taxon>
    </lineage>
</organism>
<dbReference type="InterPro" id="IPR040911">
    <property type="entry name" value="Exostosin_GT47"/>
</dbReference>
<evidence type="ECO:0000259" key="3">
    <source>
        <dbReference type="Pfam" id="PF03016"/>
    </source>
</evidence>
<keyword evidence="2" id="KW-0812">Transmembrane</keyword>
<feature type="domain" description="Exostosin GT47" evidence="3">
    <location>
        <begin position="206"/>
        <end position="389"/>
    </location>
</feature>
<dbReference type="EMBL" id="AGNL01045349">
    <property type="protein sequence ID" value="EJK48861.1"/>
    <property type="molecule type" value="Genomic_DNA"/>
</dbReference>
<comment type="caution">
    <text evidence="4">The sequence shown here is derived from an EMBL/GenBank/DDBJ whole genome shotgun (WGS) entry which is preliminary data.</text>
</comment>
<accession>K0RIV9</accession>
<dbReference type="InterPro" id="IPR004263">
    <property type="entry name" value="Exostosin"/>
</dbReference>
<sequence>MLEGFRASRRRLLLFVLAVPILVVFLHGELFGALLYETTASPLKKNELPYGEEDDLDNGKHCIRKRGMLRWRSRWHCQECENGQCKTLERRGRCKPFGIRAFSPRVKSEFSPFTHERSTTLVFTHNGHASYAQHGTPACNDLTLPCFNLSRCDEESSGPQPIKVYAYKTTDNDTRCNPPHYIYCSGSSNLDYAANRYPEVVKRGPFNSAILQRGVNFGLASTSSYSVDDAMNRHGYDLPTALLPKWRNPNRAKDKDDLHRPRRFILSFKGTAHDWESLDWQYRWIASEYWFGDDVHIDSRCRETSLSKLSKYTDETDYVELLLNSTFVFSPGGASVNSFRFGEALQAGAIPVVTSNYVPPFHPDVDWSDCIVRVSDARVVDTPRIVRSIPPQEVKSRQIVCSRLTEKVNPAYALWK</sequence>
<reference evidence="4 5" key="1">
    <citation type="journal article" date="2012" name="Genome Biol.">
        <title>Genome and low-iron response of an oceanic diatom adapted to chronic iron limitation.</title>
        <authorList>
            <person name="Lommer M."/>
            <person name="Specht M."/>
            <person name="Roy A.S."/>
            <person name="Kraemer L."/>
            <person name="Andreson R."/>
            <person name="Gutowska M.A."/>
            <person name="Wolf J."/>
            <person name="Bergner S.V."/>
            <person name="Schilhabel M.B."/>
            <person name="Klostermeier U.C."/>
            <person name="Beiko R.G."/>
            <person name="Rosenstiel P."/>
            <person name="Hippler M."/>
            <person name="Laroche J."/>
        </authorList>
    </citation>
    <scope>NUCLEOTIDE SEQUENCE [LARGE SCALE GENOMIC DNA]</scope>
    <source>
        <strain evidence="4 5">CCMP1005</strain>
    </source>
</reference>
<evidence type="ECO:0000313" key="5">
    <source>
        <dbReference type="Proteomes" id="UP000266841"/>
    </source>
</evidence>
<dbReference type="GO" id="GO:0016757">
    <property type="term" value="F:glycosyltransferase activity"/>
    <property type="evidence" value="ECO:0007669"/>
    <property type="project" value="InterPro"/>
</dbReference>
<keyword evidence="5" id="KW-1185">Reference proteome</keyword>
<feature type="transmembrane region" description="Helical" evidence="2">
    <location>
        <begin position="12"/>
        <end position="36"/>
    </location>
</feature>
<dbReference type="OrthoDB" id="46921at2759"/>
<keyword evidence="2" id="KW-1133">Transmembrane helix</keyword>